<name>A0A382S1M7_9ZZZZ</name>
<gene>
    <name evidence="1" type="ORF">METZ01_LOCUS356670</name>
</gene>
<accession>A0A382S1M7</accession>
<sequence length="33" mass="3820">MEILKTADMPILLMTLVQLTGNKKWMEEPYLPA</sequence>
<proteinExistence type="predicted"/>
<feature type="non-terminal residue" evidence="1">
    <location>
        <position position="33"/>
    </location>
</feature>
<dbReference type="EMBL" id="UINC01125761">
    <property type="protein sequence ID" value="SVD03816.1"/>
    <property type="molecule type" value="Genomic_DNA"/>
</dbReference>
<organism evidence="1">
    <name type="scientific">marine metagenome</name>
    <dbReference type="NCBI Taxonomy" id="408172"/>
    <lineage>
        <taxon>unclassified sequences</taxon>
        <taxon>metagenomes</taxon>
        <taxon>ecological metagenomes</taxon>
    </lineage>
</organism>
<evidence type="ECO:0000313" key="1">
    <source>
        <dbReference type="EMBL" id="SVD03816.1"/>
    </source>
</evidence>
<protein>
    <submittedName>
        <fullName evidence="1">Uncharacterized protein</fullName>
    </submittedName>
</protein>
<dbReference type="AlphaFoldDB" id="A0A382S1M7"/>
<reference evidence="1" key="1">
    <citation type="submission" date="2018-05" db="EMBL/GenBank/DDBJ databases">
        <authorList>
            <person name="Lanie J.A."/>
            <person name="Ng W.-L."/>
            <person name="Kazmierczak K.M."/>
            <person name="Andrzejewski T.M."/>
            <person name="Davidsen T.M."/>
            <person name="Wayne K.J."/>
            <person name="Tettelin H."/>
            <person name="Glass J.I."/>
            <person name="Rusch D."/>
            <person name="Podicherti R."/>
            <person name="Tsui H.-C.T."/>
            <person name="Winkler M.E."/>
        </authorList>
    </citation>
    <scope>NUCLEOTIDE SEQUENCE</scope>
</reference>